<proteinExistence type="predicted"/>
<protein>
    <submittedName>
        <fullName evidence="1">Uncharacterized protein</fullName>
    </submittedName>
</protein>
<dbReference type="EMBL" id="GGEC01079131">
    <property type="protein sequence ID" value="MBX59615.1"/>
    <property type="molecule type" value="Transcribed_RNA"/>
</dbReference>
<accession>A0A2P2PY45</accession>
<reference evidence="1" key="1">
    <citation type="submission" date="2018-02" db="EMBL/GenBank/DDBJ databases">
        <title>Rhizophora mucronata_Transcriptome.</title>
        <authorList>
            <person name="Meera S.P."/>
            <person name="Sreeshan A."/>
            <person name="Augustine A."/>
        </authorList>
    </citation>
    <scope>NUCLEOTIDE SEQUENCE</scope>
    <source>
        <tissue evidence="1">Leaf</tissue>
    </source>
</reference>
<organism evidence="1">
    <name type="scientific">Rhizophora mucronata</name>
    <name type="common">Asiatic mangrove</name>
    <dbReference type="NCBI Taxonomy" id="61149"/>
    <lineage>
        <taxon>Eukaryota</taxon>
        <taxon>Viridiplantae</taxon>
        <taxon>Streptophyta</taxon>
        <taxon>Embryophyta</taxon>
        <taxon>Tracheophyta</taxon>
        <taxon>Spermatophyta</taxon>
        <taxon>Magnoliopsida</taxon>
        <taxon>eudicotyledons</taxon>
        <taxon>Gunneridae</taxon>
        <taxon>Pentapetalae</taxon>
        <taxon>rosids</taxon>
        <taxon>fabids</taxon>
        <taxon>Malpighiales</taxon>
        <taxon>Rhizophoraceae</taxon>
        <taxon>Rhizophora</taxon>
    </lineage>
</organism>
<sequence length="10" mass="1023">MDGLSEGVSE</sequence>
<evidence type="ECO:0000313" key="1">
    <source>
        <dbReference type="EMBL" id="MBX59615.1"/>
    </source>
</evidence>
<name>A0A2P2PY45_RHIMU</name>